<evidence type="ECO:0000313" key="3">
    <source>
        <dbReference type="Proteomes" id="UP000276506"/>
    </source>
</evidence>
<gene>
    <name evidence="2" type="ORF">EGJ28_14175</name>
</gene>
<protein>
    <submittedName>
        <fullName evidence="2">Terminase</fullName>
    </submittedName>
</protein>
<sequence length="127" mass="13958">MARPRTPTNLLDARGSFRKHPERKRVDPDTAGPLSAAPDHLTEQALECWQDIVASAPHGVITDSDRIALELAANLLAQFRTDPGEFKSMRLVRLEVLLGKFGMTPADRSRVSIAPRAKPSANPFADF</sequence>
<organism evidence="2 3">
    <name type="scientific">Stutzerimonas xanthomarina</name>
    <dbReference type="NCBI Taxonomy" id="271420"/>
    <lineage>
        <taxon>Bacteria</taxon>
        <taxon>Pseudomonadati</taxon>
        <taxon>Pseudomonadota</taxon>
        <taxon>Gammaproteobacteria</taxon>
        <taxon>Pseudomonadales</taxon>
        <taxon>Pseudomonadaceae</taxon>
        <taxon>Stutzerimonas</taxon>
    </lineage>
</organism>
<dbReference type="InterPro" id="IPR057972">
    <property type="entry name" value="Terminase_7"/>
</dbReference>
<accession>A0A3R8VGF6</accession>
<proteinExistence type="predicted"/>
<evidence type="ECO:0000256" key="1">
    <source>
        <dbReference type="SAM" id="MobiDB-lite"/>
    </source>
</evidence>
<name>A0A3R8VGF6_9GAMM</name>
<reference evidence="2 3" key="1">
    <citation type="submission" date="2018-10" db="EMBL/GenBank/DDBJ databases">
        <title>Transmission dynamics of multidrug resistant bacteria on intensive care unit surfaces.</title>
        <authorList>
            <person name="D'Souza A.W."/>
            <person name="Potter R.F."/>
            <person name="Wallace M."/>
            <person name="Shupe A."/>
            <person name="Patel S."/>
            <person name="Sun S."/>
            <person name="Gul D."/>
            <person name="Kwon J.H."/>
            <person name="Andleeb S."/>
            <person name="Burnham C.-A.D."/>
            <person name="Dantas G."/>
        </authorList>
    </citation>
    <scope>NUCLEOTIDE SEQUENCE [LARGE SCALE GENOMIC DNA]</scope>
    <source>
        <strain evidence="2 3">PX_177</strain>
    </source>
</reference>
<dbReference type="AlphaFoldDB" id="A0A3R8VGF6"/>
<dbReference type="EMBL" id="RHQL01000007">
    <property type="protein sequence ID" value="RRV10992.1"/>
    <property type="molecule type" value="Genomic_DNA"/>
</dbReference>
<comment type="caution">
    <text evidence="2">The sequence shown here is derived from an EMBL/GenBank/DDBJ whole genome shotgun (WGS) entry which is preliminary data.</text>
</comment>
<feature type="region of interest" description="Disordered" evidence="1">
    <location>
        <begin position="1"/>
        <end position="39"/>
    </location>
</feature>
<dbReference type="Pfam" id="PF25673">
    <property type="entry name" value="Terminase_7"/>
    <property type="match status" value="1"/>
</dbReference>
<evidence type="ECO:0000313" key="2">
    <source>
        <dbReference type="EMBL" id="RRV10992.1"/>
    </source>
</evidence>
<dbReference type="Proteomes" id="UP000276506">
    <property type="component" value="Unassembled WGS sequence"/>
</dbReference>